<dbReference type="InterPro" id="IPR000415">
    <property type="entry name" value="Nitroreductase-like"/>
</dbReference>
<comment type="similarity">
    <text evidence="1">Belongs to the nitroreductase family.</text>
</comment>
<dbReference type="PATRIC" id="fig|1122241.3.peg.1672"/>
<dbReference type="PANTHER" id="PTHR43673">
    <property type="entry name" value="NAD(P)H NITROREDUCTASE YDGI-RELATED"/>
    <property type="match status" value="1"/>
</dbReference>
<dbReference type="Pfam" id="PF00881">
    <property type="entry name" value="Nitroreductase"/>
    <property type="match status" value="1"/>
</dbReference>
<dbReference type="PANTHER" id="PTHR43673:SF10">
    <property type="entry name" value="NADH DEHYDROGENASE_NAD(P)H NITROREDUCTASE XCC3605-RELATED"/>
    <property type="match status" value="1"/>
</dbReference>
<dbReference type="GO" id="GO:0102919">
    <property type="term" value="F:5,6-dimethylbenzimidazole synthase activity"/>
    <property type="evidence" value="ECO:0007669"/>
    <property type="project" value="UniProtKB-EC"/>
</dbReference>
<reference evidence="4 5" key="1">
    <citation type="submission" date="2016-02" db="EMBL/GenBank/DDBJ databases">
        <title>Genome sequence of Moorella mulderi DSM 14980.</title>
        <authorList>
            <person name="Poehlein A."/>
            <person name="Daniel R."/>
        </authorList>
    </citation>
    <scope>NUCLEOTIDE SEQUENCE [LARGE SCALE GENOMIC DNA]</scope>
    <source>
        <strain evidence="4 5">DSM 14980</strain>
    </source>
</reference>
<gene>
    <name evidence="4" type="primary">bluB</name>
    <name evidence="4" type="ORF">MOMUL_15880</name>
</gene>
<dbReference type="AlphaFoldDB" id="A0A151AXJ5"/>
<dbReference type="Gene3D" id="3.40.109.10">
    <property type="entry name" value="NADH Oxidase"/>
    <property type="match status" value="1"/>
</dbReference>
<organism evidence="4 5">
    <name type="scientific">Moorella mulderi DSM 14980</name>
    <dbReference type="NCBI Taxonomy" id="1122241"/>
    <lineage>
        <taxon>Bacteria</taxon>
        <taxon>Bacillati</taxon>
        <taxon>Bacillota</taxon>
        <taxon>Clostridia</taxon>
        <taxon>Neomoorellales</taxon>
        <taxon>Neomoorellaceae</taxon>
        <taxon>Neomoorella</taxon>
    </lineage>
</organism>
<accession>A0A151AXJ5</accession>
<sequence>MTKDIIAAIKERRSIRRFKPDPIPEATIGRLLEAACAAPSAGNVQPWFFYCIYKDDQKEALARAALGQKFVARAPVVIVVCADPERAATAYGERGRELYCLQDTAAAVTNLMLAATGYGLGTCWVGAFSEAEVSRVLSLPPNLRPVAIIPVGYPDQTPAPRPRRSLEEVVRVIR</sequence>
<comment type="caution">
    <text evidence="4">The sequence shown here is derived from an EMBL/GenBank/DDBJ whole genome shotgun (WGS) entry which is preliminary data.</text>
</comment>
<dbReference type="OrthoDB" id="9812105at2"/>
<dbReference type="RefSeq" id="WP_062283657.1">
    <property type="nucleotide sequence ID" value="NZ_LTBC01000004.1"/>
</dbReference>
<keyword evidence="5" id="KW-1185">Reference proteome</keyword>
<evidence type="ECO:0000313" key="5">
    <source>
        <dbReference type="Proteomes" id="UP000075670"/>
    </source>
</evidence>
<evidence type="ECO:0000256" key="2">
    <source>
        <dbReference type="ARBA" id="ARBA00023002"/>
    </source>
</evidence>
<dbReference type="SUPFAM" id="SSF55469">
    <property type="entry name" value="FMN-dependent nitroreductase-like"/>
    <property type="match status" value="1"/>
</dbReference>
<protein>
    <submittedName>
        <fullName evidence="4">5,6-dimethylbenzimidazole synthase</fullName>
        <ecNumber evidence="4">1.13.11.79</ecNumber>
    </submittedName>
</protein>
<feature type="domain" description="Nitroreductase" evidence="3">
    <location>
        <begin position="65"/>
        <end position="153"/>
    </location>
</feature>
<dbReference type="Proteomes" id="UP000075670">
    <property type="component" value="Unassembled WGS sequence"/>
</dbReference>
<evidence type="ECO:0000259" key="3">
    <source>
        <dbReference type="Pfam" id="PF00881"/>
    </source>
</evidence>
<dbReference type="InterPro" id="IPR029479">
    <property type="entry name" value="Nitroreductase"/>
</dbReference>
<dbReference type="EMBL" id="LTBC01000004">
    <property type="protein sequence ID" value="KYH32366.1"/>
    <property type="molecule type" value="Genomic_DNA"/>
</dbReference>
<dbReference type="EC" id="1.13.11.79" evidence="4"/>
<evidence type="ECO:0000256" key="1">
    <source>
        <dbReference type="ARBA" id="ARBA00007118"/>
    </source>
</evidence>
<proteinExistence type="inferred from homology"/>
<name>A0A151AXJ5_9FIRM</name>
<keyword evidence="2 4" id="KW-0560">Oxidoreductase</keyword>
<evidence type="ECO:0000313" key="4">
    <source>
        <dbReference type="EMBL" id="KYH32366.1"/>
    </source>
</evidence>